<proteinExistence type="predicted"/>
<dbReference type="CDD" id="cd16495">
    <property type="entry name" value="RING_CH-C4HC3_MARCH"/>
    <property type="match status" value="1"/>
</dbReference>
<evidence type="ECO:0000256" key="6">
    <source>
        <dbReference type="SAM" id="Phobius"/>
    </source>
</evidence>
<dbReference type="PROSITE" id="PS51292">
    <property type="entry name" value="ZF_RING_CH"/>
    <property type="match status" value="1"/>
</dbReference>
<evidence type="ECO:0000259" key="8">
    <source>
        <dbReference type="PROSITE" id="PS51292"/>
    </source>
</evidence>
<dbReference type="PROSITE" id="PS50089">
    <property type="entry name" value="ZF_RING_2"/>
    <property type="match status" value="1"/>
</dbReference>
<dbReference type="Proteomes" id="UP000232323">
    <property type="component" value="Unassembled WGS sequence"/>
</dbReference>
<evidence type="ECO:0000313" key="9">
    <source>
        <dbReference type="EMBL" id="GAX79355.1"/>
    </source>
</evidence>
<dbReference type="Pfam" id="PF12906">
    <property type="entry name" value="RINGv"/>
    <property type="match status" value="1"/>
</dbReference>
<dbReference type="PANTHER" id="PTHR46347">
    <property type="entry name" value="RING/FYVE/PHD ZINC FINGER SUPERFAMILY PROTEIN"/>
    <property type="match status" value="1"/>
</dbReference>
<feature type="transmembrane region" description="Helical" evidence="6">
    <location>
        <begin position="148"/>
        <end position="169"/>
    </location>
</feature>
<keyword evidence="6" id="KW-0812">Transmembrane</keyword>
<keyword evidence="1" id="KW-0479">Metal-binding</keyword>
<reference evidence="9 10" key="1">
    <citation type="submission" date="2017-08" db="EMBL/GenBank/DDBJ databases">
        <title>Acidophilic green algal genome provides insights into adaptation to an acidic environment.</title>
        <authorList>
            <person name="Hirooka S."/>
            <person name="Hirose Y."/>
            <person name="Kanesaki Y."/>
            <person name="Higuchi S."/>
            <person name="Fujiwara T."/>
            <person name="Onuma R."/>
            <person name="Era A."/>
            <person name="Ohbayashi R."/>
            <person name="Uzuka A."/>
            <person name="Nozaki H."/>
            <person name="Yoshikawa H."/>
            <person name="Miyagishima S.Y."/>
        </authorList>
    </citation>
    <scope>NUCLEOTIDE SEQUENCE [LARGE SCALE GENOMIC DNA]</scope>
    <source>
        <strain evidence="9 10">NIES-2499</strain>
    </source>
</reference>
<dbReference type="InterPro" id="IPR001841">
    <property type="entry name" value="Znf_RING"/>
</dbReference>
<dbReference type="PANTHER" id="PTHR46347:SF1">
    <property type="entry name" value="RING_FYVE_PHD ZINC FINGER SUPERFAMILY PROTEIN"/>
    <property type="match status" value="1"/>
</dbReference>
<dbReference type="SMART" id="SM00744">
    <property type="entry name" value="RINGv"/>
    <property type="match status" value="1"/>
</dbReference>
<feature type="domain" description="RING-type" evidence="7">
    <location>
        <begin position="20"/>
        <end position="73"/>
    </location>
</feature>
<dbReference type="OrthoDB" id="264354at2759"/>
<protein>
    <submittedName>
        <fullName evidence="9">Uncharacterized protein</fullName>
    </submittedName>
</protein>
<keyword evidence="10" id="KW-1185">Reference proteome</keyword>
<evidence type="ECO:0000256" key="3">
    <source>
        <dbReference type="ARBA" id="ARBA00022833"/>
    </source>
</evidence>
<keyword evidence="2 4" id="KW-0863">Zinc-finger</keyword>
<feature type="domain" description="RING-CH-type" evidence="8">
    <location>
        <begin position="12"/>
        <end position="80"/>
    </location>
</feature>
<dbReference type="InterPro" id="IPR011016">
    <property type="entry name" value="Znf_RING-CH"/>
</dbReference>
<feature type="region of interest" description="Disordered" evidence="5">
    <location>
        <begin position="327"/>
        <end position="348"/>
    </location>
</feature>
<evidence type="ECO:0000256" key="5">
    <source>
        <dbReference type="SAM" id="MobiDB-lite"/>
    </source>
</evidence>
<keyword evidence="6" id="KW-1133">Transmembrane helix</keyword>
<feature type="compositionally biased region" description="Low complexity" evidence="5">
    <location>
        <begin position="338"/>
        <end position="348"/>
    </location>
</feature>
<dbReference type="Gene3D" id="3.30.40.10">
    <property type="entry name" value="Zinc/RING finger domain, C3HC4 (zinc finger)"/>
    <property type="match status" value="1"/>
</dbReference>
<dbReference type="EMBL" id="BEGY01000041">
    <property type="protein sequence ID" value="GAX79355.1"/>
    <property type="molecule type" value="Genomic_DNA"/>
</dbReference>
<comment type="caution">
    <text evidence="9">The sequence shown here is derived from an EMBL/GenBank/DDBJ whole genome shotgun (WGS) entry which is preliminary data.</text>
</comment>
<keyword evidence="6" id="KW-0472">Membrane</keyword>
<dbReference type="InterPro" id="IPR013083">
    <property type="entry name" value="Znf_RING/FYVE/PHD"/>
</dbReference>
<sequence length="593" mass="65594">MTSGHCDSAEWPQGTSIRICRICLEEDSHDDDSEVMIQPCACKGSHGWVHRQCLRTWRRSGHNASVSSRCPVCAMDYDRDALDTVSCSSTASHFEREEEASSRRAATLALLSASLEQQALRAYPVDQMSLERRWDQIHSSISHPRPNVAVSIFGTFGILVLIATLLGWIKGDHDIRVWLRSTLLTVIVLCCAPIAILHTALKAASDSLQGLGYHWRRQLQGLLSLMAWLITAGVMGICLILPASVGEESAWPYEAGIAAVAFPATCYSHYQMVRKQRQEWEAERLETALNDEEGQLGRREALQLWQQQQQRQRLAAAAAVAAARVPSTLPGPDQTHQLAPSNRSLPPALASPLLQQAAPSQLPLPAVQDEQGLPSSTVFPSISGHEGQEAMRASLPQLEGRRQQVEEEHDVNGQNVCLKMSIIIAQSEKGPLMATKMYIIAQSEKGPLMATKMYMIAQSEKGPLMATKMYIIAQSAKRPLMATKMYIIAQSAKRPLMATKVFIIAHSAKRPLMATKMYIIVQSAKRPLMATKMYIIAQSAKRPLMATKMYIIAQSAKRPLMATKMYIIAQSAKRPLMATKMYIIAQSAKRLSM</sequence>
<evidence type="ECO:0000259" key="7">
    <source>
        <dbReference type="PROSITE" id="PS50089"/>
    </source>
</evidence>
<accession>A0A250X8F8</accession>
<gene>
    <name evidence="9" type="ORF">CEUSTIGMA_g6797.t1</name>
</gene>
<organism evidence="9 10">
    <name type="scientific">Chlamydomonas eustigma</name>
    <dbReference type="NCBI Taxonomy" id="1157962"/>
    <lineage>
        <taxon>Eukaryota</taxon>
        <taxon>Viridiplantae</taxon>
        <taxon>Chlorophyta</taxon>
        <taxon>core chlorophytes</taxon>
        <taxon>Chlorophyceae</taxon>
        <taxon>CS clade</taxon>
        <taxon>Chlamydomonadales</taxon>
        <taxon>Chlamydomonadaceae</taxon>
        <taxon>Chlamydomonas</taxon>
    </lineage>
</organism>
<evidence type="ECO:0000313" key="10">
    <source>
        <dbReference type="Proteomes" id="UP000232323"/>
    </source>
</evidence>
<evidence type="ECO:0000256" key="2">
    <source>
        <dbReference type="ARBA" id="ARBA00022771"/>
    </source>
</evidence>
<evidence type="ECO:0000256" key="1">
    <source>
        <dbReference type="ARBA" id="ARBA00022723"/>
    </source>
</evidence>
<evidence type="ECO:0000256" key="4">
    <source>
        <dbReference type="PROSITE-ProRule" id="PRU00175"/>
    </source>
</evidence>
<dbReference type="SUPFAM" id="SSF57850">
    <property type="entry name" value="RING/U-box"/>
    <property type="match status" value="1"/>
</dbReference>
<feature type="transmembrane region" description="Helical" evidence="6">
    <location>
        <begin position="222"/>
        <end position="245"/>
    </location>
</feature>
<name>A0A250X8F8_9CHLO</name>
<keyword evidence="3" id="KW-0862">Zinc</keyword>
<feature type="transmembrane region" description="Helical" evidence="6">
    <location>
        <begin position="181"/>
        <end position="201"/>
    </location>
</feature>
<dbReference type="GO" id="GO:0008270">
    <property type="term" value="F:zinc ion binding"/>
    <property type="evidence" value="ECO:0007669"/>
    <property type="project" value="UniProtKB-KW"/>
</dbReference>
<dbReference type="AlphaFoldDB" id="A0A250X8F8"/>